<proteinExistence type="predicted"/>
<dbReference type="InterPro" id="IPR012469">
    <property type="entry name" value="DUF1688"/>
</dbReference>
<reference evidence="2 3" key="1">
    <citation type="submission" date="2017-06" db="EMBL/GenBank/DDBJ databases">
        <authorList>
            <person name="Kim H.J."/>
            <person name="Triplett B.A."/>
        </authorList>
    </citation>
    <scope>NUCLEOTIDE SEQUENCE [LARGE SCALE GENOMIC DNA]</scope>
    <source>
        <strain evidence="2 3">DSM 14713</strain>
    </source>
</reference>
<dbReference type="AlphaFoldDB" id="A0A250IFC9"/>
<protein>
    <recommendedName>
        <fullName evidence="4">Uracil phosphoribosyltransferase</fullName>
    </recommendedName>
</protein>
<evidence type="ECO:0000313" key="3">
    <source>
        <dbReference type="Proteomes" id="UP000217289"/>
    </source>
</evidence>
<dbReference type="KEGG" id="mbd:MEBOL_003926"/>
<dbReference type="PANTHER" id="PTHR31687:SF3">
    <property type="entry name" value="PROTEIN URG3"/>
    <property type="match status" value="1"/>
</dbReference>
<organism evidence="2 3">
    <name type="scientific">Melittangium boletus DSM 14713</name>
    <dbReference type="NCBI Taxonomy" id="1294270"/>
    <lineage>
        <taxon>Bacteria</taxon>
        <taxon>Pseudomonadati</taxon>
        <taxon>Myxococcota</taxon>
        <taxon>Myxococcia</taxon>
        <taxon>Myxococcales</taxon>
        <taxon>Cystobacterineae</taxon>
        <taxon>Archangiaceae</taxon>
        <taxon>Melittangium</taxon>
    </lineage>
</organism>
<accession>A0A250IFC9</accession>
<keyword evidence="3" id="KW-1185">Reference proteome</keyword>
<sequence>MPETLTPSATVAFLRSPRAIRERCRALLELGLAGRLAHFQVDMSRLPGVADFVLDVTRESYPSLDIPVHSRWGHFDVGGVRRNAQLEARLAALPHAERARAKLDLVITSVLLDAGSGPSWKYVEPGGGTYARSEGLAVASFHMFLSGAFSSDPKQPLQADAEGLRRLSLEALARGFQVTADNPLAGLEGRLALLQGLGRVLPRPGALYDLLAARGARVTATEVLSQVLESLGPIWPGRVTLDGVNLGDVWPHSALGAGDHPDSLVPFHKLSQWLTYSLLEPLEEGGLRVTALDALTGLPEYRNGGLFVDAGVLVPREARLLQEAFAPGAEPIVEWRALTVALLDEVGKSVRERLGMTAEQLPLAKVLQGGTWSAGRKIAAQKRPGGPPPIRIESDGTVF</sequence>
<name>A0A250IFC9_9BACT</name>
<evidence type="ECO:0000313" key="2">
    <source>
        <dbReference type="EMBL" id="ATB30465.1"/>
    </source>
</evidence>
<feature type="region of interest" description="Disordered" evidence="1">
    <location>
        <begin position="379"/>
        <end position="399"/>
    </location>
</feature>
<dbReference type="Proteomes" id="UP000217289">
    <property type="component" value="Chromosome"/>
</dbReference>
<dbReference type="RefSeq" id="WP_095978915.1">
    <property type="nucleotide sequence ID" value="NZ_CP022163.1"/>
</dbReference>
<dbReference type="Pfam" id="PF07958">
    <property type="entry name" value="DUF1688"/>
    <property type="match status" value="1"/>
</dbReference>
<dbReference type="PANTHER" id="PTHR31687">
    <property type="match status" value="1"/>
</dbReference>
<gene>
    <name evidence="2" type="ORF">MEBOL_003926</name>
</gene>
<evidence type="ECO:0000256" key="1">
    <source>
        <dbReference type="SAM" id="MobiDB-lite"/>
    </source>
</evidence>
<evidence type="ECO:0008006" key="4">
    <source>
        <dbReference type="Google" id="ProtNLM"/>
    </source>
</evidence>
<dbReference type="EMBL" id="CP022163">
    <property type="protein sequence ID" value="ATB30465.1"/>
    <property type="molecule type" value="Genomic_DNA"/>
</dbReference>
<dbReference type="OrthoDB" id="9779699at2"/>